<accession>A0A2H0RML5</accession>
<feature type="domain" description="AB hydrolase-1" evidence="1">
    <location>
        <begin position="21"/>
        <end position="245"/>
    </location>
</feature>
<sequence length="250" mass="27266">MQIIVNNLDTEYTDNGAGATILLLHGWGTNARSFSSLTNILSSNNRCISLSLPGFGKSENPPKAWAVEDYAAFVRQFLIKLDIDNPDVLIGHSFGGRIAVKAVATLKISPKKLVLIASAGLAEETKHAYLATGIIKIGKIVTSIPPFSIARNTLKRVMRRARASKDYTEAGALKDTFVNVVNEHLGTDAKKVRTPTLLIWGKEDAETPLTEANAFKQSIPNSELCIIPNAGHFVFQEQSRTVARAIKHFL</sequence>
<dbReference type="Proteomes" id="UP000230084">
    <property type="component" value="Unassembled WGS sequence"/>
</dbReference>
<evidence type="ECO:0000313" key="2">
    <source>
        <dbReference type="EMBL" id="PIR47743.1"/>
    </source>
</evidence>
<dbReference type="GO" id="GO:0016787">
    <property type="term" value="F:hydrolase activity"/>
    <property type="evidence" value="ECO:0007669"/>
    <property type="project" value="UniProtKB-KW"/>
</dbReference>
<gene>
    <name evidence="2" type="ORF">COV06_01990</name>
</gene>
<keyword evidence="2" id="KW-0378">Hydrolase</keyword>
<dbReference type="InterPro" id="IPR050266">
    <property type="entry name" value="AB_hydrolase_sf"/>
</dbReference>
<comment type="caution">
    <text evidence="2">The sequence shown here is derived from an EMBL/GenBank/DDBJ whole genome shotgun (WGS) entry which is preliminary data.</text>
</comment>
<dbReference type="AlphaFoldDB" id="A0A2H0RML5"/>
<evidence type="ECO:0000313" key="3">
    <source>
        <dbReference type="Proteomes" id="UP000230084"/>
    </source>
</evidence>
<dbReference type="InterPro" id="IPR029058">
    <property type="entry name" value="AB_hydrolase_fold"/>
</dbReference>
<reference evidence="2 3" key="1">
    <citation type="submission" date="2017-09" db="EMBL/GenBank/DDBJ databases">
        <title>Depth-based differentiation of microbial function through sediment-hosted aquifers and enrichment of novel symbionts in the deep terrestrial subsurface.</title>
        <authorList>
            <person name="Probst A.J."/>
            <person name="Ladd B."/>
            <person name="Jarett J.K."/>
            <person name="Geller-Mcgrath D.E."/>
            <person name="Sieber C.M."/>
            <person name="Emerson J.B."/>
            <person name="Anantharaman K."/>
            <person name="Thomas B.C."/>
            <person name="Malmstrom R."/>
            <person name="Stieglmeier M."/>
            <person name="Klingl A."/>
            <person name="Woyke T."/>
            <person name="Ryan C.M."/>
            <person name="Banfield J.F."/>
        </authorList>
    </citation>
    <scope>NUCLEOTIDE SEQUENCE [LARGE SCALE GENOMIC DNA]</scope>
    <source>
        <strain evidence="2">CG10_big_fil_rev_8_21_14_0_10_50_16</strain>
    </source>
</reference>
<dbReference type="Gene3D" id="3.40.50.1820">
    <property type="entry name" value="alpha/beta hydrolase"/>
    <property type="match status" value="1"/>
</dbReference>
<name>A0A2H0RML5_9BACT</name>
<dbReference type="PRINTS" id="PR00111">
    <property type="entry name" value="ABHYDROLASE"/>
</dbReference>
<protein>
    <submittedName>
        <fullName evidence="2">Alpha/beta hydrolase</fullName>
    </submittedName>
</protein>
<dbReference type="Pfam" id="PF12697">
    <property type="entry name" value="Abhydrolase_6"/>
    <property type="match status" value="1"/>
</dbReference>
<dbReference type="PANTHER" id="PTHR43798:SF33">
    <property type="entry name" value="HYDROLASE, PUTATIVE (AFU_ORTHOLOGUE AFUA_2G14860)-RELATED"/>
    <property type="match status" value="1"/>
</dbReference>
<dbReference type="InterPro" id="IPR000073">
    <property type="entry name" value="AB_hydrolase_1"/>
</dbReference>
<dbReference type="GO" id="GO:0016020">
    <property type="term" value="C:membrane"/>
    <property type="evidence" value="ECO:0007669"/>
    <property type="project" value="TreeGrafter"/>
</dbReference>
<dbReference type="SUPFAM" id="SSF53474">
    <property type="entry name" value="alpha/beta-Hydrolases"/>
    <property type="match status" value="1"/>
</dbReference>
<proteinExistence type="predicted"/>
<evidence type="ECO:0000259" key="1">
    <source>
        <dbReference type="Pfam" id="PF12697"/>
    </source>
</evidence>
<dbReference type="EMBL" id="PCYM01000002">
    <property type="protein sequence ID" value="PIR47743.1"/>
    <property type="molecule type" value="Genomic_DNA"/>
</dbReference>
<dbReference type="PANTHER" id="PTHR43798">
    <property type="entry name" value="MONOACYLGLYCEROL LIPASE"/>
    <property type="match status" value="1"/>
</dbReference>
<organism evidence="2 3">
    <name type="scientific">Candidatus Uhrbacteria bacterium CG10_big_fil_rev_8_21_14_0_10_50_16</name>
    <dbReference type="NCBI Taxonomy" id="1975039"/>
    <lineage>
        <taxon>Bacteria</taxon>
        <taxon>Candidatus Uhriibacteriota</taxon>
    </lineage>
</organism>